<dbReference type="EC" id="2.7.8.26" evidence="5 19"/>
<keyword evidence="12 19" id="KW-1133">Transmembrane helix</keyword>
<dbReference type="UniPathway" id="UPA00148">
    <property type="reaction ID" value="UER00238"/>
</dbReference>
<accession>A0A221KJ78</accession>
<evidence type="ECO:0000256" key="15">
    <source>
        <dbReference type="ARBA" id="ARBA00032605"/>
    </source>
</evidence>
<keyword evidence="8 19" id="KW-0169">Cobalamin biosynthesis</keyword>
<dbReference type="EMBL" id="CP022424">
    <property type="protein sequence ID" value="ASM79092.1"/>
    <property type="molecule type" value="Genomic_DNA"/>
</dbReference>
<dbReference type="GO" id="GO:0051073">
    <property type="term" value="F:adenosylcobinamide-GDP ribazoletransferase activity"/>
    <property type="evidence" value="ECO:0007669"/>
    <property type="project" value="UniProtKB-UniRule"/>
</dbReference>
<keyword evidence="7 19" id="KW-1003">Cell membrane</keyword>
<proteinExistence type="inferred from homology"/>
<keyword evidence="9 19" id="KW-0808">Transferase</keyword>
<keyword evidence="20" id="KW-0614">Plasmid</keyword>
<keyword evidence="13 19" id="KW-0472">Membrane</keyword>
<keyword evidence="10 19" id="KW-0812">Transmembrane</keyword>
<evidence type="ECO:0000256" key="11">
    <source>
        <dbReference type="ARBA" id="ARBA00022842"/>
    </source>
</evidence>
<evidence type="ECO:0000256" key="18">
    <source>
        <dbReference type="ARBA" id="ARBA00049504"/>
    </source>
</evidence>
<evidence type="ECO:0000256" key="14">
    <source>
        <dbReference type="ARBA" id="ARBA00025228"/>
    </source>
</evidence>
<evidence type="ECO:0000256" key="8">
    <source>
        <dbReference type="ARBA" id="ARBA00022573"/>
    </source>
</evidence>
<evidence type="ECO:0000256" key="6">
    <source>
        <dbReference type="ARBA" id="ARBA00015850"/>
    </source>
</evidence>
<evidence type="ECO:0000256" key="3">
    <source>
        <dbReference type="ARBA" id="ARBA00004663"/>
    </source>
</evidence>
<feature type="transmembrane region" description="Helical" evidence="19">
    <location>
        <begin position="67"/>
        <end position="85"/>
    </location>
</feature>
<comment type="catalytic activity">
    <reaction evidence="18 19">
        <text>alpha-ribazole 5'-phosphate + adenosylcob(III)inamide-GDP = adenosylcob(III)alamin 5'-phosphate + GMP + H(+)</text>
        <dbReference type="Rhea" id="RHEA:23560"/>
        <dbReference type="ChEBI" id="CHEBI:15378"/>
        <dbReference type="ChEBI" id="CHEBI:57918"/>
        <dbReference type="ChEBI" id="CHEBI:58115"/>
        <dbReference type="ChEBI" id="CHEBI:60487"/>
        <dbReference type="ChEBI" id="CHEBI:60493"/>
        <dbReference type="EC" id="2.7.8.26"/>
    </reaction>
</comment>
<evidence type="ECO:0000256" key="17">
    <source>
        <dbReference type="ARBA" id="ARBA00048623"/>
    </source>
</evidence>
<evidence type="ECO:0000256" key="4">
    <source>
        <dbReference type="ARBA" id="ARBA00010561"/>
    </source>
</evidence>
<reference evidence="20 21" key="1">
    <citation type="submission" date="2017-07" db="EMBL/GenBank/DDBJ databases">
        <title>Complete Genome Sequence of the cosmetic ferment Vitreoscilla filiformis (ATCC15551).</title>
        <authorList>
            <person name="Contreras S."/>
            <person name="Sagory-Zalkind P."/>
            <person name="Blanquart H."/>
            <person name="Iltis A."/>
            <person name="Morand S.C."/>
        </authorList>
    </citation>
    <scope>NUCLEOTIDE SEQUENCE [LARGE SCALE GENOMIC DNA]</scope>
    <source>
        <strain evidence="20 21">ATCC 15551</strain>
        <plasmid evidence="21">Plasmid pvf1</plasmid>
    </source>
</reference>
<dbReference type="GO" id="GO:0008818">
    <property type="term" value="F:cobalamin 5'-phosphate synthase activity"/>
    <property type="evidence" value="ECO:0007669"/>
    <property type="project" value="UniProtKB-UniRule"/>
</dbReference>
<comment type="function">
    <text evidence="14 19">Joins adenosylcobinamide-GDP and alpha-ribazole to generate adenosylcobalamin (Ado-cobalamin). Also synthesizes adenosylcobalamin 5'-phosphate from adenosylcobinamide-GDP and alpha-ribazole 5'-phosphate.</text>
</comment>
<dbReference type="HAMAP" id="MF_00719">
    <property type="entry name" value="CobS"/>
    <property type="match status" value="1"/>
</dbReference>
<evidence type="ECO:0000256" key="19">
    <source>
        <dbReference type="HAMAP-Rule" id="MF_00719"/>
    </source>
</evidence>
<geneLocation type="plasmid" evidence="21">
    <name>pvf1</name>
</geneLocation>
<dbReference type="GO" id="GO:0005886">
    <property type="term" value="C:plasma membrane"/>
    <property type="evidence" value="ECO:0007669"/>
    <property type="project" value="UniProtKB-SubCell"/>
</dbReference>
<organism evidence="20 21">
    <name type="scientific">Vitreoscilla filiformis</name>
    <dbReference type="NCBI Taxonomy" id="63"/>
    <lineage>
        <taxon>Bacteria</taxon>
        <taxon>Pseudomonadati</taxon>
        <taxon>Pseudomonadota</taxon>
        <taxon>Betaproteobacteria</taxon>
        <taxon>Neisseriales</taxon>
        <taxon>Neisseriaceae</taxon>
        <taxon>Vitreoscilla</taxon>
    </lineage>
</organism>
<evidence type="ECO:0000256" key="5">
    <source>
        <dbReference type="ARBA" id="ARBA00013200"/>
    </source>
</evidence>
<evidence type="ECO:0000256" key="2">
    <source>
        <dbReference type="ARBA" id="ARBA00004651"/>
    </source>
</evidence>
<dbReference type="Pfam" id="PF02654">
    <property type="entry name" value="CobS"/>
    <property type="match status" value="1"/>
</dbReference>
<comment type="catalytic activity">
    <reaction evidence="17 19">
        <text>alpha-ribazole + adenosylcob(III)inamide-GDP = adenosylcob(III)alamin + GMP + H(+)</text>
        <dbReference type="Rhea" id="RHEA:16049"/>
        <dbReference type="ChEBI" id="CHEBI:10329"/>
        <dbReference type="ChEBI" id="CHEBI:15378"/>
        <dbReference type="ChEBI" id="CHEBI:18408"/>
        <dbReference type="ChEBI" id="CHEBI:58115"/>
        <dbReference type="ChEBI" id="CHEBI:60487"/>
        <dbReference type="EC" id="2.7.8.26"/>
    </reaction>
</comment>
<feature type="transmembrane region" description="Helical" evidence="19">
    <location>
        <begin position="42"/>
        <end position="61"/>
    </location>
</feature>
<evidence type="ECO:0000256" key="10">
    <source>
        <dbReference type="ARBA" id="ARBA00022692"/>
    </source>
</evidence>
<evidence type="ECO:0000313" key="21">
    <source>
        <dbReference type="Proteomes" id="UP000199729"/>
    </source>
</evidence>
<feature type="transmembrane region" description="Helical" evidence="19">
    <location>
        <begin position="189"/>
        <end position="208"/>
    </location>
</feature>
<dbReference type="GO" id="GO:0009236">
    <property type="term" value="P:cobalamin biosynthetic process"/>
    <property type="evidence" value="ECO:0007669"/>
    <property type="project" value="UniProtKB-UniRule"/>
</dbReference>
<comment type="pathway">
    <text evidence="3 19">Cofactor biosynthesis; adenosylcobalamin biosynthesis; adenosylcobalamin from cob(II)yrinate a,c-diamide: step 7/7.</text>
</comment>
<sequence>MMRQRLLHEIRLGLTAVQFFTRLPVPAWVGWSPQQAADSVRWLPAVGWIVGAVFGAVLWAAQGLWPVPLAVGLAMWAALWLTGAFHEDGFADCCDALGGHLPPEHALAVMKDSRVGAYAVIGLIVLLGLKAAAWVELAQRGSGPTLIGVAVASHALSRWAPLWVMARLDYVRPEGSGSKSQPLASQRPSAGALVSAAVWALLPSLWLLSQGGAGASVIGAVLGVGLVSVGSVRWLRRRLGGYVGDTLGAVQQVAELVCLLAWSHHGLGGHV</sequence>
<evidence type="ECO:0000256" key="9">
    <source>
        <dbReference type="ARBA" id="ARBA00022679"/>
    </source>
</evidence>
<dbReference type="AlphaFoldDB" id="A0A221KJ78"/>
<dbReference type="Proteomes" id="UP000199729">
    <property type="component" value="Plasmid pVF1"/>
</dbReference>
<evidence type="ECO:0000256" key="7">
    <source>
        <dbReference type="ARBA" id="ARBA00022475"/>
    </source>
</evidence>
<dbReference type="InterPro" id="IPR003805">
    <property type="entry name" value="CobS"/>
</dbReference>
<feature type="transmembrane region" description="Helical" evidence="19">
    <location>
        <begin position="214"/>
        <end position="235"/>
    </location>
</feature>
<gene>
    <name evidence="19" type="primary">cobS</name>
    <name evidence="20" type="ORF">VITFI_CDS3315</name>
</gene>
<evidence type="ECO:0000256" key="1">
    <source>
        <dbReference type="ARBA" id="ARBA00001946"/>
    </source>
</evidence>
<evidence type="ECO:0000313" key="20">
    <source>
        <dbReference type="EMBL" id="ASM79092.1"/>
    </source>
</evidence>
<keyword evidence="21" id="KW-1185">Reference proteome</keyword>
<feature type="transmembrane region" description="Helical" evidence="19">
    <location>
        <begin position="115"/>
        <end position="135"/>
    </location>
</feature>
<evidence type="ECO:0000256" key="12">
    <source>
        <dbReference type="ARBA" id="ARBA00022989"/>
    </source>
</evidence>
<dbReference type="KEGG" id="vff:VITFI_CDS3315"/>
<keyword evidence="11 19" id="KW-0460">Magnesium</keyword>
<comment type="subcellular location">
    <subcellularLocation>
        <location evidence="2 19">Cell membrane</location>
        <topology evidence="2 19">Multi-pass membrane protein</topology>
    </subcellularLocation>
</comment>
<comment type="similarity">
    <text evidence="4 19">Belongs to the CobS family.</text>
</comment>
<evidence type="ECO:0000256" key="16">
    <source>
        <dbReference type="ARBA" id="ARBA00032853"/>
    </source>
</evidence>
<evidence type="ECO:0000256" key="13">
    <source>
        <dbReference type="ARBA" id="ARBA00023136"/>
    </source>
</evidence>
<dbReference type="PANTHER" id="PTHR34148">
    <property type="entry name" value="ADENOSYLCOBINAMIDE-GDP RIBAZOLETRANSFERASE"/>
    <property type="match status" value="1"/>
</dbReference>
<protein>
    <recommendedName>
        <fullName evidence="6 19">Adenosylcobinamide-GDP ribazoletransferase</fullName>
        <ecNumber evidence="5 19">2.7.8.26</ecNumber>
    </recommendedName>
    <alternativeName>
        <fullName evidence="16 19">Cobalamin synthase</fullName>
    </alternativeName>
    <alternativeName>
        <fullName evidence="15 19">Cobalamin-5'-phosphate synthase</fullName>
    </alternativeName>
</protein>
<comment type="cofactor">
    <cofactor evidence="1 19">
        <name>Mg(2+)</name>
        <dbReference type="ChEBI" id="CHEBI:18420"/>
    </cofactor>
</comment>
<name>A0A221KJ78_VITFI</name>
<dbReference type="PANTHER" id="PTHR34148:SF1">
    <property type="entry name" value="ADENOSYLCOBINAMIDE-GDP RIBAZOLETRANSFERASE"/>
    <property type="match status" value="1"/>
</dbReference>